<sequence length="446" mass="48340">MVLMSATTAHADNWKDASGAFEASGYNINDLNFFKKNNLKLGGWVETSISANDNARHDGFNGPVTFQDRTSELQLNQLNMFLQKGVTASGDTFDWGGRFDIMFGSDSIFTQAYGNPTYNPNTGAAEPRGNWDLKLSGDRFYGFAMPNAYAEFNLPMGEGLNIKAGHFYTPVGYEVVTAPDNFFVTKPYTFQYGEPFTHTGLLGSYTFNPNWNVTAGALTGSSTGGWDGSFNRNLATWSGLLGGTWTSDDAGTSLYISGTAGPQSDNNSSFWGIFSIVGKHNITDKLHLILQHDHGYANNVITGNGLNAVAAGSTTSALQNAEWYGLNSYLLYDVTDKLGAGLRAEWFRDNNGWRIDGPGRCGAAANTNGYGASATNYNYACNSSAFGAYPFAGSGYYELTAGLVYKPIKWLNLRPNVRFDYANAAQFAGGKEHTQVLFTADAVVIF</sequence>
<dbReference type="AlphaFoldDB" id="A0A975MRU1"/>
<dbReference type="Proteomes" id="UP000676649">
    <property type="component" value="Chromosome"/>
</dbReference>
<dbReference type="Pfam" id="PF07642">
    <property type="entry name" value="BBP2"/>
    <property type="match status" value="1"/>
</dbReference>
<protein>
    <submittedName>
        <fullName evidence="1">Porin</fullName>
    </submittedName>
</protein>
<reference evidence="1" key="1">
    <citation type="submission" date="2021-04" db="EMBL/GenBank/DDBJ databases">
        <title>Draft genome sequence data of methanotrophic Methylovulum sp. strain S1L and Methylomonas sp. strain S2AM isolated from boreal lake water columns.</title>
        <authorList>
            <person name="Rissanen A.J."/>
            <person name="Mangayil R."/>
            <person name="Svenning M.M."/>
            <person name="Khanongnuch R."/>
        </authorList>
    </citation>
    <scope>NUCLEOTIDE SEQUENCE</scope>
    <source>
        <strain evidence="1">S2AM</strain>
    </source>
</reference>
<accession>A0A975MRU1</accession>
<dbReference type="KEGG" id="mpad:KEF85_14030"/>
<organism evidence="1 2">
    <name type="scientific">Methylomonas paludis</name>
    <dbReference type="NCBI Taxonomy" id="1173101"/>
    <lineage>
        <taxon>Bacteria</taxon>
        <taxon>Pseudomonadati</taxon>
        <taxon>Pseudomonadota</taxon>
        <taxon>Gammaproteobacteria</taxon>
        <taxon>Methylococcales</taxon>
        <taxon>Methylococcaceae</taxon>
        <taxon>Methylomonas</taxon>
    </lineage>
</organism>
<evidence type="ECO:0000313" key="1">
    <source>
        <dbReference type="EMBL" id="QWF72584.1"/>
    </source>
</evidence>
<evidence type="ECO:0000313" key="2">
    <source>
        <dbReference type="Proteomes" id="UP000676649"/>
    </source>
</evidence>
<gene>
    <name evidence="1" type="ORF">KEF85_14030</name>
</gene>
<name>A0A975MRU1_9GAMM</name>
<dbReference type="InterPro" id="IPR011486">
    <property type="entry name" value="BBP2"/>
</dbReference>
<dbReference type="EMBL" id="CP073754">
    <property type="protein sequence ID" value="QWF72584.1"/>
    <property type="molecule type" value="Genomic_DNA"/>
</dbReference>
<keyword evidence="2" id="KW-1185">Reference proteome</keyword>
<proteinExistence type="predicted"/>